<protein>
    <recommendedName>
        <fullName evidence="5">Cobalt-precorrin-5B C(1)-methyltransferase</fullName>
        <ecNumber evidence="5">2.1.1.195</ecNumber>
    </recommendedName>
    <alternativeName>
        <fullName evidence="5">Cobalt-precorrin-6A synthase</fullName>
    </alternativeName>
</protein>
<dbReference type="EC" id="2.1.1.195" evidence="5"/>
<evidence type="ECO:0000256" key="5">
    <source>
        <dbReference type="HAMAP-Rule" id="MF_00787"/>
    </source>
</evidence>
<comment type="pathway">
    <text evidence="5">Cofactor biosynthesis; adenosylcobalamin biosynthesis; cob(II)yrinate a,c-diamide from sirohydrochlorin (anaerobic route): step 6/10.</text>
</comment>
<comment type="function">
    <text evidence="5">Catalyzes the methylation of C-1 in cobalt-precorrin-5B to form cobalt-precorrin-6A.</text>
</comment>
<accession>A0ABS4NQD1</accession>
<reference evidence="7 8" key="1">
    <citation type="submission" date="2021-03" db="EMBL/GenBank/DDBJ databases">
        <title>Genomic Encyclopedia of Type Strains, Phase IV (KMG-IV): sequencing the most valuable type-strain genomes for metagenomic binning, comparative biology and taxonomic classification.</title>
        <authorList>
            <person name="Goeker M."/>
        </authorList>
    </citation>
    <scope>NUCLEOTIDE SEQUENCE [LARGE SCALE GENOMIC DNA]</scope>
    <source>
        <strain evidence="7 8">DSM 101953</strain>
    </source>
</reference>
<comment type="catalytic activity">
    <reaction evidence="5">
        <text>Co-precorrin-5B + S-adenosyl-L-methionine = Co-precorrin-6A + S-adenosyl-L-homocysteine</text>
        <dbReference type="Rhea" id="RHEA:26285"/>
        <dbReference type="ChEBI" id="CHEBI:57856"/>
        <dbReference type="ChEBI" id="CHEBI:59789"/>
        <dbReference type="ChEBI" id="CHEBI:60063"/>
        <dbReference type="ChEBI" id="CHEBI:60064"/>
        <dbReference type="EC" id="2.1.1.195"/>
    </reaction>
</comment>
<keyword evidence="1 5" id="KW-0169">Cobalamin biosynthesis</keyword>
<evidence type="ECO:0000256" key="4">
    <source>
        <dbReference type="ARBA" id="ARBA00022691"/>
    </source>
</evidence>
<keyword evidence="2 5" id="KW-0489">Methyltransferase</keyword>
<organism evidence="7 8">
    <name type="scientific">Paenibacillus silagei</name>
    <dbReference type="NCBI Taxonomy" id="1670801"/>
    <lineage>
        <taxon>Bacteria</taxon>
        <taxon>Bacillati</taxon>
        <taxon>Bacillota</taxon>
        <taxon>Bacilli</taxon>
        <taxon>Bacillales</taxon>
        <taxon>Paenibacillaceae</taxon>
        <taxon>Paenibacillus</taxon>
    </lineage>
</organism>
<dbReference type="InterPro" id="IPR002748">
    <property type="entry name" value="CbiD"/>
</dbReference>
<dbReference type="PANTHER" id="PTHR35863">
    <property type="entry name" value="COBALT-PRECORRIN-5B C(1)-METHYLTRANSFERASE"/>
    <property type="match status" value="1"/>
</dbReference>
<evidence type="ECO:0000256" key="6">
    <source>
        <dbReference type="SAM" id="MobiDB-lite"/>
    </source>
</evidence>
<dbReference type="NCBIfam" id="TIGR00312">
    <property type="entry name" value="cbiD"/>
    <property type="match status" value="1"/>
</dbReference>
<dbReference type="NCBIfam" id="NF000849">
    <property type="entry name" value="PRK00075.1-1"/>
    <property type="match status" value="1"/>
</dbReference>
<evidence type="ECO:0000313" key="7">
    <source>
        <dbReference type="EMBL" id="MBP2112273.1"/>
    </source>
</evidence>
<keyword evidence="4 5" id="KW-0949">S-adenosyl-L-methionine</keyword>
<dbReference type="Pfam" id="PF01888">
    <property type="entry name" value="CbiD"/>
    <property type="match status" value="1"/>
</dbReference>
<keyword evidence="3 5" id="KW-0808">Transferase</keyword>
<dbReference type="EMBL" id="JAGGLV010000006">
    <property type="protein sequence ID" value="MBP2112273.1"/>
    <property type="molecule type" value="Genomic_DNA"/>
</dbReference>
<feature type="region of interest" description="Disordered" evidence="6">
    <location>
        <begin position="1"/>
        <end position="73"/>
    </location>
</feature>
<dbReference type="SUPFAM" id="SSF111342">
    <property type="entry name" value="CbiD-like"/>
    <property type="match status" value="1"/>
</dbReference>
<dbReference type="GO" id="GO:0032259">
    <property type="term" value="P:methylation"/>
    <property type="evidence" value="ECO:0007669"/>
    <property type="project" value="UniProtKB-KW"/>
</dbReference>
<evidence type="ECO:0000256" key="1">
    <source>
        <dbReference type="ARBA" id="ARBA00022573"/>
    </source>
</evidence>
<dbReference type="InterPro" id="IPR036074">
    <property type="entry name" value="CbiD_sf"/>
</dbReference>
<proteinExistence type="inferred from homology"/>
<dbReference type="HAMAP" id="MF_00787">
    <property type="entry name" value="CbiD"/>
    <property type="match status" value="1"/>
</dbReference>
<dbReference type="Proteomes" id="UP000773462">
    <property type="component" value="Unassembled WGS sequence"/>
</dbReference>
<evidence type="ECO:0000313" key="8">
    <source>
        <dbReference type="Proteomes" id="UP000773462"/>
    </source>
</evidence>
<dbReference type="Gene3D" id="3.30.2110.10">
    <property type="entry name" value="CbiD-like"/>
    <property type="match status" value="1"/>
</dbReference>
<dbReference type="GO" id="GO:0008168">
    <property type="term" value="F:methyltransferase activity"/>
    <property type="evidence" value="ECO:0007669"/>
    <property type="project" value="UniProtKB-KW"/>
</dbReference>
<feature type="compositionally biased region" description="Polar residues" evidence="6">
    <location>
        <begin position="40"/>
        <end position="52"/>
    </location>
</feature>
<keyword evidence="8" id="KW-1185">Reference proteome</keyword>
<comment type="caution">
    <text evidence="7">The sequence shown here is derived from an EMBL/GenBank/DDBJ whole genome shotgun (WGS) entry which is preliminary data.</text>
</comment>
<gene>
    <name evidence="5" type="primary">cbiD</name>
    <name evidence="7" type="ORF">J2Z70_002427</name>
</gene>
<evidence type="ECO:0000256" key="3">
    <source>
        <dbReference type="ARBA" id="ARBA00022679"/>
    </source>
</evidence>
<sequence length="485" mass="50348">MTKEIPGHAVRQNRSQESGEAGAGQVGRVEQAAGPEFDQGSEQLEQVGSPESAQAAERLEHAAGSEIKQMAGQVQQAIEPGLPGFDQATEQPEQASCPEFKPAAEQVKQAVKPGLPAPESAGETPVPPLRRGYTTGACAAAAAAGAATLLITGESLPAVEINLPAGFGHTFELTGWQRTGTHTASCATVKDAGDDPDATHLAWIEAAVSWRDQPGVEIDGGRGVGRVTKPGLPVGVGEAAINPAPRRMIQEAVSAVLEEHGAVRGLRVVISVPEGESIAMKTLNPRLGILGGISILGTRGVVTPFSTEAYKASVVQAISVAAAAGNRQVVLTTGGSSEKYAIAMFAELPEEAFIQMGEYVGFSLEHAKAYGIRKVTFVGMAGKFSKVAQGAMLIHSKNAPVDFGFLATVAAGAGASPEQVQEIAAANTASQVVDMMTEAGNYTFFEQLCRHACEQSLAHMNGGMIVEMVLITMKGRVLGRAEIHG</sequence>
<dbReference type="PANTHER" id="PTHR35863:SF1">
    <property type="entry name" value="COBALT-PRECORRIN-5B C(1)-METHYLTRANSFERASE"/>
    <property type="match status" value="1"/>
</dbReference>
<name>A0ABS4NQD1_9BACL</name>
<comment type="similarity">
    <text evidence="5">Belongs to the CbiD family.</text>
</comment>
<evidence type="ECO:0000256" key="2">
    <source>
        <dbReference type="ARBA" id="ARBA00022603"/>
    </source>
</evidence>